<protein>
    <recommendedName>
        <fullName evidence="3">DUF1579 domain-containing protein</fullName>
    </recommendedName>
</protein>
<accession>A0ABV6YLR3</accession>
<reference evidence="1 2" key="1">
    <citation type="submission" date="2024-09" db="EMBL/GenBank/DDBJ databases">
        <authorList>
            <person name="D'Angelo T."/>
        </authorList>
    </citation>
    <scope>NUCLEOTIDE SEQUENCE [LARGE SCALE GENOMIC DNA]</scope>
    <source>
        <strain evidence="1">SAG AM-320-E07</strain>
    </source>
</reference>
<dbReference type="EMBL" id="JBHPKH010000077">
    <property type="protein sequence ID" value="MFC1573114.1"/>
    <property type="molecule type" value="Genomic_DNA"/>
</dbReference>
<proteinExistence type="predicted"/>
<evidence type="ECO:0000313" key="2">
    <source>
        <dbReference type="Proteomes" id="UP001593833"/>
    </source>
</evidence>
<organism evidence="1 2">
    <name type="scientific">Eiseniibacteriota bacterium</name>
    <dbReference type="NCBI Taxonomy" id="2212470"/>
    <lineage>
        <taxon>Bacteria</taxon>
        <taxon>Candidatus Eiseniibacteriota</taxon>
    </lineage>
</organism>
<dbReference type="Proteomes" id="UP001593833">
    <property type="component" value="Unassembled WGS sequence"/>
</dbReference>
<evidence type="ECO:0008006" key="3">
    <source>
        <dbReference type="Google" id="ProtNLM"/>
    </source>
</evidence>
<name>A0ABV6YLR3_UNCEI</name>
<gene>
    <name evidence="1" type="ORF">ACFL6M_05890</name>
</gene>
<evidence type="ECO:0000313" key="1">
    <source>
        <dbReference type="EMBL" id="MFC1573114.1"/>
    </source>
</evidence>
<comment type="caution">
    <text evidence="1">The sequence shown here is derived from an EMBL/GenBank/DDBJ whole genome shotgun (WGS) entry which is preliminary data.</text>
</comment>
<sequence length="215" mass="23299">MRVNTGVPGLVVPLIAILLFLVASFGSAKLSAAQSGDNAVPTQVQDLVGTYVGTWSSFGIDETGRAVKRFAWADTMIAGDPVISGERAFVTTSDRMTFEGGVAPPMTIPGTEGFFLNEDGSLGDRFFEMYGQTYRMQKLGENSWAYTMPASPHELTWLGFPADVQGAHVLLKVVTHEGGIETHRVSRVSTLSWTDADAGEQCVQYTSLQGYHRKN</sequence>
<keyword evidence="2" id="KW-1185">Reference proteome</keyword>